<evidence type="ECO:0000313" key="4">
    <source>
        <dbReference type="Proteomes" id="UP000239156"/>
    </source>
</evidence>
<protein>
    <recommendedName>
        <fullName evidence="2">DUF7729 domain-containing protein</fullName>
    </recommendedName>
</protein>
<sequence length="311" mass="33040">MESFPYINSSTATPLYIRALLLHDQPISTFSMAFSLNLISILMCLNLGYHVAIAHPSGPQANRAQQSSSPDLQGSAMAESAAKLSPPCQLAASGLLTGEFGTCANVLGLVSIIEAKQSIVAPIDAWISGACTSAPCSKEGLATASQMIKTGCASDLKQGTIAAVALYSVITHYDVTRDMFCTQYKENSTYCLPHVMDTVESQSGEKMTLGEMISLITGKFTKADRSIMAVPKHAYCNPCGQAIVSQSAIMIDAIRKDPVGIPFNYTSSPTVHLVSDICGPSFEPKELPDSVHVAHNKDGKPTDKTTDNKTA</sequence>
<evidence type="ECO:0000256" key="1">
    <source>
        <dbReference type="SAM" id="MobiDB-lite"/>
    </source>
</evidence>
<feature type="domain" description="DUF7729" evidence="2">
    <location>
        <begin position="113"/>
        <end position="282"/>
    </location>
</feature>
<keyword evidence="4" id="KW-1185">Reference proteome</keyword>
<dbReference type="Proteomes" id="UP000239156">
    <property type="component" value="Unassembled WGS sequence"/>
</dbReference>
<reference evidence="3" key="1">
    <citation type="submission" date="2017-12" db="EMBL/GenBank/DDBJ databases">
        <title>Gene loss provides genomic basis for host adaptation in cereal stripe rust fungi.</title>
        <authorList>
            <person name="Xia C."/>
        </authorList>
    </citation>
    <scope>NUCLEOTIDE SEQUENCE [LARGE SCALE GENOMIC DNA]</scope>
    <source>
        <strain evidence="3">93-210</strain>
    </source>
</reference>
<dbReference type="PANTHER" id="PTHR34862">
    <property type="entry name" value="SPARK DOMAIN-CONTAINING PROTEIN"/>
    <property type="match status" value="1"/>
</dbReference>
<dbReference type="VEuPathDB" id="FungiDB:PSHT_10640"/>
<evidence type="ECO:0000259" key="2">
    <source>
        <dbReference type="Pfam" id="PF24855"/>
    </source>
</evidence>
<gene>
    <name evidence="3" type="ORF">PSTT_10320</name>
</gene>
<dbReference type="PANTHER" id="PTHR34862:SF1">
    <property type="entry name" value="SPARK DOMAIN-CONTAINING PROTEIN"/>
    <property type="match status" value="1"/>
</dbReference>
<dbReference type="InterPro" id="IPR056146">
    <property type="entry name" value="DUF7729"/>
</dbReference>
<comment type="caution">
    <text evidence="3">The sequence shown here is derived from an EMBL/GenBank/DDBJ whole genome shotgun (WGS) entry which is preliminary data.</text>
</comment>
<feature type="region of interest" description="Disordered" evidence="1">
    <location>
        <begin position="285"/>
        <end position="311"/>
    </location>
</feature>
<dbReference type="VEuPathDB" id="FungiDB:PSTT_10320"/>
<evidence type="ECO:0000313" key="3">
    <source>
        <dbReference type="EMBL" id="POW04520.1"/>
    </source>
</evidence>
<dbReference type="Pfam" id="PF24855">
    <property type="entry name" value="DUF7729"/>
    <property type="match status" value="1"/>
</dbReference>
<dbReference type="EMBL" id="PKSL01000110">
    <property type="protein sequence ID" value="POW04520.1"/>
    <property type="molecule type" value="Genomic_DNA"/>
</dbReference>
<organism evidence="3 4">
    <name type="scientific">Puccinia striiformis</name>
    <dbReference type="NCBI Taxonomy" id="27350"/>
    <lineage>
        <taxon>Eukaryota</taxon>
        <taxon>Fungi</taxon>
        <taxon>Dikarya</taxon>
        <taxon>Basidiomycota</taxon>
        <taxon>Pucciniomycotina</taxon>
        <taxon>Pucciniomycetes</taxon>
        <taxon>Pucciniales</taxon>
        <taxon>Pucciniaceae</taxon>
        <taxon>Puccinia</taxon>
    </lineage>
</organism>
<proteinExistence type="predicted"/>
<feature type="compositionally biased region" description="Basic and acidic residues" evidence="1">
    <location>
        <begin position="295"/>
        <end position="311"/>
    </location>
</feature>
<dbReference type="AlphaFoldDB" id="A0A2S4V4X2"/>
<name>A0A2S4V4X2_9BASI</name>
<accession>A0A2S4V4X2</accession>